<name>A0AAP3GE23_BRELA</name>
<comment type="caution">
    <text evidence="3">The sequence shown here is derived from an EMBL/GenBank/DDBJ whole genome shotgun (WGS) entry which is preliminary data.</text>
</comment>
<evidence type="ECO:0000313" key="4">
    <source>
        <dbReference type="Proteomes" id="UP001077662"/>
    </source>
</evidence>
<dbReference type="InterPro" id="IPR007349">
    <property type="entry name" value="DUF418"/>
</dbReference>
<organism evidence="3 4">
    <name type="scientific">Brevibacillus laterosporus</name>
    <name type="common">Bacillus laterosporus</name>
    <dbReference type="NCBI Taxonomy" id="1465"/>
    <lineage>
        <taxon>Bacteria</taxon>
        <taxon>Bacillati</taxon>
        <taxon>Bacillota</taxon>
        <taxon>Bacilli</taxon>
        <taxon>Bacillales</taxon>
        <taxon>Paenibacillaceae</taxon>
        <taxon>Brevibacillus</taxon>
    </lineage>
</organism>
<sequence>MFRNLTEKLGHLHTTLICLGIYAGQMLVSYLWLSIFTMGPLEWGCRVLTYGQFTPLIKRNSKNAS</sequence>
<keyword evidence="1" id="KW-0472">Membrane</keyword>
<proteinExistence type="predicted"/>
<reference evidence="3" key="1">
    <citation type="submission" date="2022-09" db="EMBL/GenBank/DDBJ databases">
        <title>Genome analysis and characterization of larvicidal activity of Brevibacillus strains.</title>
        <authorList>
            <person name="Patrusheva E.V."/>
            <person name="Izotova A.O."/>
            <person name="Toshchakov S.V."/>
            <person name="Sineoky S.P."/>
        </authorList>
    </citation>
    <scope>NUCLEOTIDE SEQUENCE</scope>
    <source>
        <strain evidence="3">VKPM_B-13247</strain>
    </source>
</reference>
<dbReference type="PANTHER" id="PTHR30590:SF3">
    <property type="entry name" value="HYPOTHETICAL MEMBRANE SPANNING PROTEIN"/>
    <property type="match status" value="1"/>
</dbReference>
<gene>
    <name evidence="3" type="ORF">O0554_21810</name>
</gene>
<accession>A0AAP3GE23</accession>
<dbReference type="PANTHER" id="PTHR30590">
    <property type="entry name" value="INNER MEMBRANE PROTEIN"/>
    <property type="match status" value="1"/>
</dbReference>
<dbReference type="EMBL" id="JAPTNE010000037">
    <property type="protein sequence ID" value="MCZ0809504.1"/>
    <property type="molecule type" value="Genomic_DNA"/>
</dbReference>
<dbReference type="AlphaFoldDB" id="A0AAP3GE23"/>
<evidence type="ECO:0000259" key="2">
    <source>
        <dbReference type="Pfam" id="PF04235"/>
    </source>
</evidence>
<feature type="transmembrane region" description="Helical" evidence="1">
    <location>
        <begin position="12"/>
        <end position="33"/>
    </location>
</feature>
<keyword evidence="1" id="KW-1133">Transmembrane helix</keyword>
<dbReference type="InterPro" id="IPR052529">
    <property type="entry name" value="Bact_Transport_Assoc"/>
</dbReference>
<evidence type="ECO:0000313" key="3">
    <source>
        <dbReference type="EMBL" id="MCZ0809504.1"/>
    </source>
</evidence>
<dbReference type="Pfam" id="PF04235">
    <property type="entry name" value="DUF418"/>
    <property type="match status" value="1"/>
</dbReference>
<dbReference type="Proteomes" id="UP001077662">
    <property type="component" value="Unassembled WGS sequence"/>
</dbReference>
<protein>
    <submittedName>
        <fullName evidence="3">DUF418 domain-containing protein</fullName>
    </submittedName>
</protein>
<evidence type="ECO:0000256" key="1">
    <source>
        <dbReference type="SAM" id="Phobius"/>
    </source>
</evidence>
<keyword evidence="1" id="KW-0812">Transmembrane</keyword>
<feature type="domain" description="DUF418" evidence="2">
    <location>
        <begin position="4"/>
        <end position="51"/>
    </location>
</feature>
<dbReference type="RefSeq" id="WP_258073165.1">
    <property type="nucleotide sequence ID" value="NZ_JANSGW010000037.1"/>
</dbReference>